<dbReference type="Proteomes" id="UP000007089">
    <property type="component" value="Chromosome"/>
</dbReference>
<protein>
    <submittedName>
        <fullName evidence="1">Uncharacterized protein</fullName>
    </submittedName>
</protein>
<sequence>MIQIAEWWSRERDRAPGEALAALLWRLACDPRPHLEPLLSKVGGHLCVRAMQLVREGSA</sequence>
<organism evidence="1 2">
    <name type="scientific">Anaeromyxobacter dehalogenans (strain ATCC BAA-258 / DSM 21875 / 2CP-1)</name>
    <dbReference type="NCBI Taxonomy" id="455488"/>
    <lineage>
        <taxon>Bacteria</taxon>
        <taxon>Pseudomonadati</taxon>
        <taxon>Myxococcota</taxon>
        <taxon>Myxococcia</taxon>
        <taxon>Myxococcales</taxon>
        <taxon>Cystobacterineae</taxon>
        <taxon>Anaeromyxobacteraceae</taxon>
        <taxon>Anaeromyxobacter</taxon>
    </lineage>
</organism>
<dbReference type="EMBL" id="CP001359">
    <property type="protein sequence ID" value="ACL66719.1"/>
    <property type="molecule type" value="Genomic_DNA"/>
</dbReference>
<dbReference type="KEGG" id="acp:A2cp1_3386"/>
<gene>
    <name evidence="1" type="ordered locus">A2cp1_3386</name>
</gene>
<accession>B8JHK7</accession>
<dbReference type="HOGENOM" id="CLU_2950079_0_0_7"/>
<reference evidence="1" key="1">
    <citation type="submission" date="2009-01" db="EMBL/GenBank/DDBJ databases">
        <title>Complete sequence of Anaeromyxobacter dehalogenans 2CP-1.</title>
        <authorList>
            <consortium name="US DOE Joint Genome Institute"/>
            <person name="Lucas S."/>
            <person name="Copeland A."/>
            <person name="Lapidus A."/>
            <person name="Glavina del Rio T."/>
            <person name="Dalin E."/>
            <person name="Tice H."/>
            <person name="Bruce D."/>
            <person name="Goodwin L."/>
            <person name="Pitluck S."/>
            <person name="Saunders E."/>
            <person name="Brettin T."/>
            <person name="Detter J.C."/>
            <person name="Han C."/>
            <person name="Larimer F."/>
            <person name="Land M."/>
            <person name="Hauser L."/>
            <person name="Kyrpides N."/>
            <person name="Ovchinnikova G."/>
            <person name="Beliaev A.S."/>
            <person name="Richardson P."/>
        </authorList>
    </citation>
    <scope>NUCLEOTIDE SEQUENCE</scope>
    <source>
        <strain evidence="1">2CP-1</strain>
    </source>
</reference>
<dbReference type="RefSeq" id="WP_015934528.1">
    <property type="nucleotide sequence ID" value="NC_011891.1"/>
</dbReference>
<name>B8JHK7_ANAD2</name>
<evidence type="ECO:0000313" key="2">
    <source>
        <dbReference type="Proteomes" id="UP000007089"/>
    </source>
</evidence>
<keyword evidence="2" id="KW-1185">Reference proteome</keyword>
<evidence type="ECO:0000313" key="1">
    <source>
        <dbReference type="EMBL" id="ACL66719.1"/>
    </source>
</evidence>
<dbReference type="AlphaFoldDB" id="B8JHK7"/>
<proteinExistence type="predicted"/>